<evidence type="ECO:0000256" key="14">
    <source>
        <dbReference type="SAM" id="MobiDB-lite"/>
    </source>
</evidence>
<dbReference type="AlphaFoldDB" id="A0AAV5S0U5"/>
<comment type="function">
    <text evidence="13">Component of the U1 snRNP particle, which recognizes and binds the 5'-splice site of pre-mRNA. Together with other non-snRNP factors, U1 snRNP forms the spliceosomal commitment complex, that targets pre-mRNA to the splicing pathway.</text>
</comment>
<accession>A0AAV5S0U5</accession>
<feature type="region of interest" description="Disordered" evidence="14">
    <location>
        <begin position="61"/>
        <end position="95"/>
    </location>
</feature>
<evidence type="ECO:0000256" key="13">
    <source>
        <dbReference type="ARBA" id="ARBA00025004"/>
    </source>
</evidence>
<dbReference type="GO" id="GO:0006397">
    <property type="term" value="P:mRNA processing"/>
    <property type="evidence" value="ECO:0007669"/>
    <property type="project" value="UniProtKB-KW"/>
</dbReference>
<feature type="compositionally biased region" description="Basic and acidic residues" evidence="14">
    <location>
        <begin position="365"/>
        <end position="379"/>
    </location>
</feature>
<comment type="subcellular location">
    <subcellularLocation>
        <location evidence="2">Cytoplasm</location>
    </subcellularLocation>
    <subcellularLocation>
        <location evidence="1">Nucleus</location>
    </subcellularLocation>
</comment>
<keyword evidence="9" id="KW-0175">Coiled coil</keyword>
<organism evidence="16 17">
    <name type="scientific">Maudiozyma humilis</name>
    <name type="common">Sour dough yeast</name>
    <name type="synonym">Kazachstania humilis</name>
    <dbReference type="NCBI Taxonomy" id="51915"/>
    <lineage>
        <taxon>Eukaryota</taxon>
        <taxon>Fungi</taxon>
        <taxon>Dikarya</taxon>
        <taxon>Ascomycota</taxon>
        <taxon>Saccharomycotina</taxon>
        <taxon>Saccharomycetes</taxon>
        <taxon>Saccharomycetales</taxon>
        <taxon>Saccharomycetaceae</taxon>
        <taxon>Maudiozyma</taxon>
    </lineage>
</organism>
<keyword evidence="5" id="KW-0963">Cytoplasm</keyword>
<proteinExistence type="inferred from homology"/>
<dbReference type="InterPro" id="IPR002483">
    <property type="entry name" value="PWI_dom"/>
</dbReference>
<keyword evidence="12" id="KW-0687">Ribonucleoprotein</keyword>
<dbReference type="Gene3D" id="1.20.1390.10">
    <property type="entry name" value="PWI domain"/>
    <property type="match status" value="1"/>
</dbReference>
<keyword evidence="11" id="KW-0539">Nucleus</keyword>
<feature type="compositionally biased region" description="Basic and acidic residues" evidence="14">
    <location>
        <begin position="388"/>
        <end position="418"/>
    </location>
</feature>
<evidence type="ECO:0000256" key="12">
    <source>
        <dbReference type="ARBA" id="ARBA00023274"/>
    </source>
</evidence>
<reference evidence="16 17" key="1">
    <citation type="journal article" date="2023" name="Elife">
        <title>Identification of key yeast species and microbe-microbe interactions impacting larval growth of Drosophila in the wild.</title>
        <authorList>
            <person name="Mure A."/>
            <person name="Sugiura Y."/>
            <person name="Maeda R."/>
            <person name="Honda K."/>
            <person name="Sakurai N."/>
            <person name="Takahashi Y."/>
            <person name="Watada M."/>
            <person name="Katoh T."/>
            <person name="Gotoh A."/>
            <person name="Gotoh Y."/>
            <person name="Taniguchi I."/>
            <person name="Nakamura K."/>
            <person name="Hayashi T."/>
            <person name="Katayama T."/>
            <person name="Uemura T."/>
            <person name="Hattori Y."/>
        </authorList>
    </citation>
    <scope>NUCLEOTIDE SEQUENCE [LARGE SCALE GENOMIC DNA]</scope>
    <source>
        <strain evidence="16 17">KH-74</strain>
    </source>
</reference>
<evidence type="ECO:0000256" key="4">
    <source>
        <dbReference type="ARBA" id="ARBA00014280"/>
    </source>
</evidence>
<evidence type="ECO:0000256" key="3">
    <source>
        <dbReference type="ARBA" id="ARBA00005544"/>
    </source>
</evidence>
<evidence type="ECO:0000256" key="10">
    <source>
        <dbReference type="ARBA" id="ARBA00023187"/>
    </source>
</evidence>
<evidence type="ECO:0000256" key="1">
    <source>
        <dbReference type="ARBA" id="ARBA00004123"/>
    </source>
</evidence>
<keyword evidence="10" id="KW-0508">mRNA splicing</keyword>
<dbReference type="SMART" id="SM00311">
    <property type="entry name" value="PWI"/>
    <property type="match status" value="1"/>
</dbReference>
<evidence type="ECO:0000256" key="8">
    <source>
        <dbReference type="ARBA" id="ARBA00022884"/>
    </source>
</evidence>
<comment type="similarity">
    <text evidence="3">Belongs to the SNU71 family.</text>
</comment>
<evidence type="ECO:0000259" key="15">
    <source>
        <dbReference type="SMART" id="SM00311"/>
    </source>
</evidence>
<keyword evidence="6" id="KW-0507">mRNA processing</keyword>
<dbReference type="GO" id="GO:0003723">
    <property type="term" value="F:RNA binding"/>
    <property type="evidence" value="ECO:0007669"/>
    <property type="project" value="UniProtKB-KW"/>
</dbReference>
<evidence type="ECO:0000256" key="9">
    <source>
        <dbReference type="ARBA" id="ARBA00023054"/>
    </source>
</evidence>
<protein>
    <recommendedName>
        <fullName evidence="4">U1 small nuclear ribonucleoprotein component SNU71</fullName>
    </recommendedName>
</protein>
<keyword evidence="17" id="KW-1185">Reference proteome</keyword>
<feature type="domain" description="PWI" evidence="15">
    <location>
        <begin position="540"/>
        <end position="611"/>
    </location>
</feature>
<feature type="compositionally biased region" description="Basic and acidic residues" evidence="14">
    <location>
        <begin position="308"/>
        <end position="337"/>
    </location>
</feature>
<evidence type="ECO:0000256" key="7">
    <source>
        <dbReference type="ARBA" id="ARBA00022728"/>
    </source>
</evidence>
<keyword evidence="8" id="KW-0694">RNA-binding</keyword>
<dbReference type="GO" id="GO:0005737">
    <property type="term" value="C:cytoplasm"/>
    <property type="evidence" value="ECO:0007669"/>
    <property type="project" value="UniProtKB-SubCell"/>
</dbReference>
<gene>
    <name evidence="16" type="ORF">DAKH74_038040</name>
</gene>
<sequence>MAGLDNIVFVSPQVFLGAGGVWKSSVERAGFIPVLKADVSRLEASLQQVVERRNGLIGGSAGAAASESGSSGEGVAAAGSGANGPQKGVAAGGSSTIGGASSSAVSVWKPITEFSQESLAQKEQRTVAISGLKANIRKSAIDTLLREAVHFAMTRLSLASSNTPESNTIEAWSNVTSSALENQDIFIRFSDEWKAFPQVIAFLERLMAAGDSPKLHYEANVKKHIDDNKGQVPDPSAEDITRFDSILAKAKRDVSDPAEVVPDEGAFQYDIDMSTLSDIPPEDLEQLCRDIKEFRLRVVMIERENARREALSENERQRAHKMKMVEQSKTSQEEGRPKPSTGNITGQDTHGDDQQKVGSQVSEQDMLRDSEKRYKDQLRKSSTVVEPSLKRGISELHDADENDERLTKQRNISKKEVARSGNNTANDHRRTFKELEKPKDKGYRDTVGDNVGFPGQNGIYAGQDVDNITSVESQPGVSSAEAGSINIKIDFNKKTEKEASASFVESTESGTKDDTNVEISENINGHVAEDILPFTSEELAERLSRLRKSKFVDELVNEYLGVYEDELVDYIFENISENKSKVVLLADLKETFDDDAIIMADKIWQTPELRS</sequence>
<dbReference type="Pfam" id="PF24825">
    <property type="entry name" value="SNU71_RBD"/>
    <property type="match status" value="1"/>
</dbReference>
<dbReference type="InterPro" id="IPR057543">
    <property type="entry name" value="SNU71_N"/>
</dbReference>
<dbReference type="Proteomes" id="UP001377567">
    <property type="component" value="Unassembled WGS sequence"/>
</dbReference>
<dbReference type="EMBL" id="BTGD01000011">
    <property type="protein sequence ID" value="GMM57188.1"/>
    <property type="molecule type" value="Genomic_DNA"/>
</dbReference>
<evidence type="ECO:0000256" key="2">
    <source>
        <dbReference type="ARBA" id="ARBA00004496"/>
    </source>
</evidence>
<evidence type="ECO:0000256" key="6">
    <source>
        <dbReference type="ARBA" id="ARBA00022664"/>
    </source>
</evidence>
<dbReference type="GO" id="GO:0008380">
    <property type="term" value="P:RNA splicing"/>
    <property type="evidence" value="ECO:0007669"/>
    <property type="project" value="UniProtKB-KW"/>
</dbReference>
<dbReference type="GO" id="GO:0005681">
    <property type="term" value="C:spliceosomal complex"/>
    <property type="evidence" value="ECO:0007669"/>
    <property type="project" value="UniProtKB-KW"/>
</dbReference>
<evidence type="ECO:0000256" key="11">
    <source>
        <dbReference type="ARBA" id="ARBA00023242"/>
    </source>
</evidence>
<feature type="region of interest" description="Disordered" evidence="14">
    <location>
        <begin position="308"/>
        <end position="430"/>
    </location>
</feature>
<feature type="compositionally biased region" description="Low complexity" evidence="14">
    <location>
        <begin position="62"/>
        <end position="80"/>
    </location>
</feature>
<comment type="caution">
    <text evidence="16">The sequence shown here is derived from an EMBL/GenBank/DDBJ whole genome shotgun (WGS) entry which is preliminary data.</text>
</comment>
<evidence type="ECO:0000313" key="17">
    <source>
        <dbReference type="Proteomes" id="UP001377567"/>
    </source>
</evidence>
<keyword evidence="7" id="KW-0747">Spliceosome</keyword>
<evidence type="ECO:0000313" key="16">
    <source>
        <dbReference type="EMBL" id="GMM57188.1"/>
    </source>
</evidence>
<dbReference type="InterPro" id="IPR057542">
    <property type="entry name" value="SNU71_RBD"/>
</dbReference>
<name>A0AAV5S0U5_MAUHU</name>
<dbReference type="Pfam" id="PF24826">
    <property type="entry name" value="SNU71_N"/>
    <property type="match status" value="1"/>
</dbReference>
<evidence type="ECO:0000256" key="5">
    <source>
        <dbReference type="ARBA" id="ARBA00022490"/>
    </source>
</evidence>